<dbReference type="Gene3D" id="1.20.1250.20">
    <property type="entry name" value="MFS general substrate transporter like domains"/>
    <property type="match status" value="2"/>
</dbReference>
<dbReference type="InterPro" id="IPR050327">
    <property type="entry name" value="Proton-linked_MCT"/>
</dbReference>
<feature type="transmembrane region" description="Helical" evidence="6">
    <location>
        <begin position="232"/>
        <end position="252"/>
    </location>
</feature>
<feature type="transmembrane region" description="Helical" evidence="6">
    <location>
        <begin position="264"/>
        <end position="285"/>
    </location>
</feature>
<dbReference type="EMBL" id="DWWL01000084">
    <property type="protein sequence ID" value="HJC48918.1"/>
    <property type="molecule type" value="Genomic_DNA"/>
</dbReference>
<dbReference type="PROSITE" id="PS50850">
    <property type="entry name" value="MFS"/>
    <property type="match status" value="1"/>
</dbReference>
<dbReference type="InterPro" id="IPR020846">
    <property type="entry name" value="MFS_dom"/>
</dbReference>
<feature type="transmembrane region" description="Helical" evidence="6">
    <location>
        <begin position="79"/>
        <end position="98"/>
    </location>
</feature>
<reference evidence="8" key="2">
    <citation type="submission" date="2021-04" db="EMBL/GenBank/DDBJ databases">
        <authorList>
            <person name="Gilroy R."/>
        </authorList>
    </citation>
    <scope>NUCLEOTIDE SEQUENCE</scope>
    <source>
        <strain evidence="8">CHK183-5548</strain>
    </source>
</reference>
<feature type="transmembrane region" description="Helical" evidence="6">
    <location>
        <begin position="104"/>
        <end position="126"/>
    </location>
</feature>
<feature type="transmembrane region" description="Helical" evidence="6">
    <location>
        <begin position="297"/>
        <end position="316"/>
    </location>
</feature>
<dbReference type="AlphaFoldDB" id="A0A9D2PHF3"/>
<reference evidence="8" key="1">
    <citation type="journal article" date="2021" name="PeerJ">
        <title>Extensive microbial diversity within the chicken gut microbiome revealed by metagenomics and culture.</title>
        <authorList>
            <person name="Gilroy R."/>
            <person name="Ravi A."/>
            <person name="Getino M."/>
            <person name="Pursley I."/>
            <person name="Horton D.L."/>
            <person name="Alikhan N.F."/>
            <person name="Baker D."/>
            <person name="Gharbi K."/>
            <person name="Hall N."/>
            <person name="Watson M."/>
            <person name="Adriaenssens E.M."/>
            <person name="Foster-Nyarko E."/>
            <person name="Jarju S."/>
            <person name="Secka A."/>
            <person name="Antonio M."/>
            <person name="Oren A."/>
            <person name="Chaudhuri R.R."/>
            <person name="La Ragione R."/>
            <person name="Hildebrand F."/>
            <person name="Pallen M.J."/>
        </authorList>
    </citation>
    <scope>NUCLEOTIDE SEQUENCE</scope>
    <source>
        <strain evidence="8">CHK183-5548</strain>
    </source>
</reference>
<gene>
    <name evidence="8" type="ORF">IAA04_12790</name>
</gene>
<dbReference type="Proteomes" id="UP000823883">
    <property type="component" value="Unassembled WGS sequence"/>
</dbReference>
<evidence type="ECO:0000256" key="3">
    <source>
        <dbReference type="ARBA" id="ARBA00022692"/>
    </source>
</evidence>
<dbReference type="SUPFAM" id="SSF103473">
    <property type="entry name" value="MFS general substrate transporter"/>
    <property type="match status" value="1"/>
</dbReference>
<sequence>MGTKAGKRHYAWTIVICCVLIYFTTSVVTVSLGNFVSPVVKDFGIQVRQLTLTNSIECAVMAVLYPVAGKVLNTKKLSIVVPSALFLMLLGMFLMGSYSSVYGFYVSGVMIGIGSAFTQYLAMPLIISMWFKKKTGTALGICVSCGNAFSILFNLISAQLIVRTGWRDAYHILALIPLVVALPYVATHLKSPAEAGCRPYGAEEAEREALAASGAGQTWGVTRKEAFRLPMLYFAWLVCLCYSVGSSVPNYIATFSTMELGTSVELGSIASSIYSVGSVCCGFLLGKINDRYGVKAGMTWGMVFMALGMGGLMLSIRNSALLIPSCFLTGFGGLNMYSVQAPLVARTVVGDRHYSEIWAVLMIGNSMIAALVYSPIGGIYDVTGSFAGAFILGMIMYTAALIFGVAALAMSKKYRNVHKSVFE</sequence>
<keyword evidence="3 6" id="KW-0812">Transmembrane</keyword>
<evidence type="ECO:0000256" key="2">
    <source>
        <dbReference type="ARBA" id="ARBA00022448"/>
    </source>
</evidence>
<feature type="transmembrane region" description="Helical" evidence="6">
    <location>
        <begin position="357"/>
        <end position="380"/>
    </location>
</feature>
<proteinExistence type="predicted"/>
<dbReference type="GO" id="GO:0005886">
    <property type="term" value="C:plasma membrane"/>
    <property type="evidence" value="ECO:0007669"/>
    <property type="project" value="UniProtKB-SubCell"/>
</dbReference>
<dbReference type="PANTHER" id="PTHR11360:SF284">
    <property type="entry name" value="EG:103B4.3 PROTEIN-RELATED"/>
    <property type="match status" value="1"/>
</dbReference>
<evidence type="ECO:0000256" key="6">
    <source>
        <dbReference type="SAM" id="Phobius"/>
    </source>
</evidence>
<accession>A0A9D2PHF3</accession>
<keyword evidence="4 6" id="KW-1133">Transmembrane helix</keyword>
<dbReference type="InterPro" id="IPR036259">
    <property type="entry name" value="MFS_trans_sf"/>
</dbReference>
<feature type="transmembrane region" description="Helical" evidence="6">
    <location>
        <begin position="47"/>
        <end position="67"/>
    </location>
</feature>
<feature type="transmembrane region" description="Helical" evidence="6">
    <location>
        <begin position="386"/>
        <end position="410"/>
    </location>
</feature>
<comment type="subcellular location">
    <subcellularLocation>
        <location evidence="1">Cell membrane</location>
        <topology evidence="1">Multi-pass membrane protein</topology>
    </subcellularLocation>
</comment>
<dbReference type="PANTHER" id="PTHR11360">
    <property type="entry name" value="MONOCARBOXYLATE TRANSPORTER"/>
    <property type="match status" value="1"/>
</dbReference>
<dbReference type="GO" id="GO:0022857">
    <property type="term" value="F:transmembrane transporter activity"/>
    <property type="evidence" value="ECO:0007669"/>
    <property type="project" value="InterPro"/>
</dbReference>
<feature type="transmembrane region" description="Helical" evidence="6">
    <location>
        <begin position="169"/>
        <end position="186"/>
    </location>
</feature>
<evidence type="ECO:0000313" key="8">
    <source>
        <dbReference type="EMBL" id="HJC48918.1"/>
    </source>
</evidence>
<dbReference type="InterPro" id="IPR011701">
    <property type="entry name" value="MFS"/>
</dbReference>
<keyword evidence="2" id="KW-0813">Transport</keyword>
<evidence type="ECO:0000256" key="4">
    <source>
        <dbReference type="ARBA" id="ARBA00022989"/>
    </source>
</evidence>
<name>A0A9D2PHF3_9FIRM</name>
<organism evidence="8 9">
    <name type="scientific">Candidatus Lachnoclostridium pullistercoris</name>
    <dbReference type="NCBI Taxonomy" id="2838632"/>
    <lineage>
        <taxon>Bacteria</taxon>
        <taxon>Bacillati</taxon>
        <taxon>Bacillota</taxon>
        <taxon>Clostridia</taxon>
        <taxon>Lachnospirales</taxon>
        <taxon>Lachnospiraceae</taxon>
    </lineage>
</organism>
<comment type="caution">
    <text evidence="8">The sequence shown here is derived from an EMBL/GenBank/DDBJ whole genome shotgun (WGS) entry which is preliminary data.</text>
</comment>
<feature type="domain" description="Major facilitator superfamily (MFS) profile" evidence="7">
    <location>
        <begin position="10"/>
        <end position="412"/>
    </location>
</feature>
<evidence type="ECO:0000256" key="1">
    <source>
        <dbReference type="ARBA" id="ARBA00004651"/>
    </source>
</evidence>
<evidence type="ECO:0000256" key="5">
    <source>
        <dbReference type="ARBA" id="ARBA00023136"/>
    </source>
</evidence>
<dbReference type="Pfam" id="PF07690">
    <property type="entry name" value="MFS_1"/>
    <property type="match status" value="1"/>
</dbReference>
<evidence type="ECO:0000313" key="9">
    <source>
        <dbReference type="Proteomes" id="UP000823883"/>
    </source>
</evidence>
<keyword evidence="5 6" id="KW-0472">Membrane</keyword>
<feature type="transmembrane region" description="Helical" evidence="6">
    <location>
        <begin position="138"/>
        <end position="157"/>
    </location>
</feature>
<protein>
    <submittedName>
        <fullName evidence="8">MFS transporter</fullName>
    </submittedName>
</protein>
<feature type="transmembrane region" description="Helical" evidence="6">
    <location>
        <begin position="322"/>
        <end position="345"/>
    </location>
</feature>
<feature type="transmembrane region" description="Helical" evidence="6">
    <location>
        <begin position="12"/>
        <end position="35"/>
    </location>
</feature>
<evidence type="ECO:0000259" key="7">
    <source>
        <dbReference type="PROSITE" id="PS50850"/>
    </source>
</evidence>